<dbReference type="Proteomes" id="UP001186974">
    <property type="component" value="Unassembled WGS sequence"/>
</dbReference>
<reference evidence="1" key="1">
    <citation type="submission" date="2024-09" db="EMBL/GenBank/DDBJ databases">
        <title>Black Yeasts Isolated from many extreme environments.</title>
        <authorList>
            <person name="Coleine C."/>
            <person name="Stajich J.E."/>
            <person name="Selbmann L."/>
        </authorList>
    </citation>
    <scope>NUCLEOTIDE SEQUENCE</scope>
    <source>
        <strain evidence="1">CCFEE 5737</strain>
    </source>
</reference>
<name>A0ACC3CXY6_9PEZI</name>
<feature type="non-terminal residue" evidence="1">
    <location>
        <position position="1"/>
    </location>
</feature>
<comment type="caution">
    <text evidence="1">The sequence shown here is derived from an EMBL/GenBank/DDBJ whole genome shotgun (WGS) entry which is preliminary data.</text>
</comment>
<dbReference type="EMBL" id="JAWDJW010009840">
    <property type="protein sequence ID" value="KAK3054789.1"/>
    <property type="molecule type" value="Genomic_DNA"/>
</dbReference>
<accession>A0ACC3CXY6</accession>
<protein>
    <submittedName>
        <fullName evidence="1">Uncharacterized protein</fullName>
    </submittedName>
</protein>
<organism evidence="1 2">
    <name type="scientific">Coniosporium uncinatum</name>
    <dbReference type="NCBI Taxonomy" id="93489"/>
    <lineage>
        <taxon>Eukaryota</taxon>
        <taxon>Fungi</taxon>
        <taxon>Dikarya</taxon>
        <taxon>Ascomycota</taxon>
        <taxon>Pezizomycotina</taxon>
        <taxon>Dothideomycetes</taxon>
        <taxon>Dothideomycetes incertae sedis</taxon>
        <taxon>Coniosporium</taxon>
    </lineage>
</organism>
<evidence type="ECO:0000313" key="1">
    <source>
        <dbReference type="EMBL" id="KAK3054789.1"/>
    </source>
</evidence>
<sequence>NDFVTEAANTTGQIYVHPDLSTLRRAHKDDPLSAATVIGTWCSATGEPINECPRGGLQRLLNILSTHHNVSITLGFEIELTLLRRREQSLHPPSPDLNTNSDPYEPLTTNHARSTLTPQQSTLALPLLAAIAKALGDIGIHIQQFHAESGAGQPDRSFFQMAAREGLRATLHPAPYPGLGTVAHAHVSLGSSSTRNGGGGADADEDGSEVMTAVVEEEKEMRFFAGVMQHLDAICAFTLPEADSYDRVADDSWTGGTWVAWGTQNRETPLRRVERGRWEARCLDGIANMYLAVAAILAAGVVGLEEGKEMVWEDCLSEYLRPLPELAADDASTGNPSRLSEEERKSLGIERKLPTDIESAITALEKDDELRTTLTDGLVNDYVIMKKAELQMLGKMSKDERRVWLIERY</sequence>
<gene>
    <name evidence="1" type="ORF">LTS18_011937</name>
</gene>
<evidence type="ECO:0000313" key="2">
    <source>
        <dbReference type="Proteomes" id="UP001186974"/>
    </source>
</evidence>
<proteinExistence type="predicted"/>
<keyword evidence="2" id="KW-1185">Reference proteome</keyword>